<proteinExistence type="predicted"/>
<evidence type="ECO:0000313" key="2">
    <source>
        <dbReference type="Proteomes" id="UP001163324"/>
    </source>
</evidence>
<accession>A0ACC0VCK4</accession>
<dbReference type="Proteomes" id="UP001163324">
    <property type="component" value="Chromosome 1"/>
</dbReference>
<sequence length="110" mass="11480">MAPPAAKDMRRSELIIPYQEPKGKEGGGSEVGSALGSTLPMAAMILRNKMVGWSAVVISVQNWLGESEDSKKNAATPGWVNIGMSVMALATSYLPMFLPPTGGVKTAASS</sequence>
<reference evidence="1" key="1">
    <citation type="submission" date="2022-10" db="EMBL/GenBank/DDBJ databases">
        <title>Complete Genome of Trichothecium roseum strain YXFP-22015, a Plant Pathogen Isolated from Citrus.</title>
        <authorList>
            <person name="Wang Y."/>
            <person name="Zhu L."/>
        </authorList>
    </citation>
    <scope>NUCLEOTIDE SEQUENCE</scope>
    <source>
        <strain evidence="1">YXFP-22015</strain>
    </source>
</reference>
<dbReference type="EMBL" id="CM047940">
    <property type="protein sequence ID" value="KAI9904112.1"/>
    <property type="molecule type" value="Genomic_DNA"/>
</dbReference>
<evidence type="ECO:0000313" key="1">
    <source>
        <dbReference type="EMBL" id="KAI9904112.1"/>
    </source>
</evidence>
<organism evidence="1 2">
    <name type="scientific">Trichothecium roseum</name>
    <dbReference type="NCBI Taxonomy" id="47278"/>
    <lineage>
        <taxon>Eukaryota</taxon>
        <taxon>Fungi</taxon>
        <taxon>Dikarya</taxon>
        <taxon>Ascomycota</taxon>
        <taxon>Pezizomycotina</taxon>
        <taxon>Sordariomycetes</taxon>
        <taxon>Hypocreomycetidae</taxon>
        <taxon>Hypocreales</taxon>
        <taxon>Hypocreales incertae sedis</taxon>
        <taxon>Trichothecium</taxon>
    </lineage>
</organism>
<gene>
    <name evidence="1" type="ORF">N3K66_000641</name>
</gene>
<comment type="caution">
    <text evidence="1">The sequence shown here is derived from an EMBL/GenBank/DDBJ whole genome shotgun (WGS) entry which is preliminary data.</text>
</comment>
<name>A0ACC0VCK4_9HYPO</name>
<keyword evidence="2" id="KW-1185">Reference proteome</keyword>
<protein>
    <submittedName>
        <fullName evidence="1">Uncharacterized protein</fullName>
    </submittedName>
</protein>